<dbReference type="Proteomes" id="UP000636709">
    <property type="component" value="Unassembled WGS sequence"/>
</dbReference>
<evidence type="ECO:0000313" key="2">
    <source>
        <dbReference type="Proteomes" id="UP000636709"/>
    </source>
</evidence>
<dbReference type="EMBL" id="JACEFO010001866">
    <property type="protein sequence ID" value="KAF8697893.1"/>
    <property type="molecule type" value="Genomic_DNA"/>
</dbReference>
<dbReference type="AlphaFoldDB" id="A0A835BG01"/>
<keyword evidence="2" id="KW-1185">Reference proteome</keyword>
<gene>
    <name evidence="1" type="ORF">HU200_035388</name>
</gene>
<accession>A0A835BG01</accession>
<protein>
    <submittedName>
        <fullName evidence="1">Uncharacterized protein</fullName>
    </submittedName>
</protein>
<evidence type="ECO:0000313" key="1">
    <source>
        <dbReference type="EMBL" id="KAF8697893.1"/>
    </source>
</evidence>
<organism evidence="1 2">
    <name type="scientific">Digitaria exilis</name>
    <dbReference type="NCBI Taxonomy" id="1010633"/>
    <lineage>
        <taxon>Eukaryota</taxon>
        <taxon>Viridiplantae</taxon>
        <taxon>Streptophyta</taxon>
        <taxon>Embryophyta</taxon>
        <taxon>Tracheophyta</taxon>
        <taxon>Spermatophyta</taxon>
        <taxon>Magnoliopsida</taxon>
        <taxon>Liliopsida</taxon>
        <taxon>Poales</taxon>
        <taxon>Poaceae</taxon>
        <taxon>PACMAD clade</taxon>
        <taxon>Panicoideae</taxon>
        <taxon>Panicodae</taxon>
        <taxon>Paniceae</taxon>
        <taxon>Anthephorinae</taxon>
        <taxon>Digitaria</taxon>
    </lineage>
</organism>
<name>A0A835BG01_9POAL</name>
<proteinExistence type="predicted"/>
<reference evidence="1" key="1">
    <citation type="submission" date="2020-07" db="EMBL/GenBank/DDBJ databases">
        <title>Genome sequence and genetic diversity analysis of an under-domesticated orphan crop, white fonio (Digitaria exilis).</title>
        <authorList>
            <person name="Bennetzen J.L."/>
            <person name="Chen S."/>
            <person name="Ma X."/>
            <person name="Wang X."/>
            <person name="Yssel A.E.J."/>
            <person name="Chaluvadi S.R."/>
            <person name="Johnson M."/>
            <person name="Gangashetty P."/>
            <person name="Hamidou F."/>
            <person name="Sanogo M.D."/>
            <person name="Zwaenepoel A."/>
            <person name="Wallace J."/>
            <person name="Van De Peer Y."/>
            <person name="Van Deynze A."/>
        </authorList>
    </citation>
    <scope>NUCLEOTIDE SEQUENCE</scope>
    <source>
        <tissue evidence="1">Leaves</tissue>
    </source>
</reference>
<comment type="caution">
    <text evidence="1">The sequence shown here is derived from an EMBL/GenBank/DDBJ whole genome shotgun (WGS) entry which is preliminary data.</text>
</comment>
<sequence>MGLYNGIRSRTDTFLSSMIRALSSSSLTTRGHTHVGSIAPISLSCLAYKYHPGNVLPAHTHTTIETQTRQQVPSSS</sequence>